<dbReference type="InterPro" id="IPR050570">
    <property type="entry name" value="Cell_wall_metabolism_enzyme"/>
</dbReference>
<evidence type="ECO:0000259" key="1">
    <source>
        <dbReference type="PROSITE" id="PS51782"/>
    </source>
</evidence>
<protein>
    <recommendedName>
        <fullName evidence="1">LysM domain-containing protein</fullName>
    </recommendedName>
</protein>
<reference evidence="2 3" key="1">
    <citation type="submission" date="2020-10" db="EMBL/GenBank/DDBJ databases">
        <authorList>
            <person name="Peeters C."/>
        </authorList>
    </citation>
    <scope>NUCLEOTIDE SEQUENCE [LARGE SCALE GENOMIC DNA]</scope>
    <source>
        <strain evidence="2 3">LMG 27952</strain>
    </source>
</reference>
<feature type="domain" description="LysM" evidence="1">
    <location>
        <begin position="54"/>
        <end position="98"/>
    </location>
</feature>
<evidence type="ECO:0000313" key="3">
    <source>
        <dbReference type="Proteomes" id="UP000656319"/>
    </source>
</evidence>
<dbReference type="Pfam" id="PF01476">
    <property type="entry name" value="LysM"/>
    <property type="match status" value="1"/>
</dbReference>
<dbReference type="Proteomes" id="UP000656319">
    <property type="component" value="Unassembled WGS sequence"/>
</dbReference>
<dbReference type="Gene3D" id="2.70.70.10">
    <property type="entry name" value="Glucose Permease (Domain IIA)"/>
    <property type="match status" value="1"/>
</dbReference>
<evidence type="ECO:0000313" key="2">
    <source>
        <dbReference type="EMBL" id="CAD6556832.1"/>
    </source>
</evidence>
<name>A0ABM8P5G3_9BURK</name>
<dbReference type="CDD" id="cd12797">
    <property type="entry name" value="M23_peptidase"/>
    <property type="match status" value="1"/>
</dbReference>
<dbReference type="SMART" id="SM00257">
    <property type="entry name" value="LysM"/>
    <property type="match status" value="1"/>
</dbReference>
<dbReference type="PROSITE" id="PS51782">
    <property type="entry name" value="LYSM"/>
    <property type="match status" value="1"/>
</dbReference>
<dbReference type="SUPFAM" id="SSF54106">
    <property type="entry name" value="LysM domain"/>
    <property type="match status" value="1"/>
</dbReference>
<dbReference type="InterPro" id="IPR018392">
    <property type="entry name" value="LysM"/>
</dbReference>
<sequence length="248" mass="26098">MKQRCMPTHLRSWRWRASAAAALVTLGLLSACVAQKPFSMPSYEAGVCVSAAAGYYCVQPGDSLDSIAASFGRRSGEIAQWNAMEAASTVRAGQMLRVGPPSGIASVAPEPPLAVALPEAAANRFIWPVAGTVVREFGVQGSRGIEIAGRPGAPVKAVDGGRIVYAGDKLKQYGLMVIVKHDNHFVTAYGNNRRLMVAEGASVQRGTTIGEMGVGREGQALLQFEMREDGRAVDPLAYLSPGSGPVTP</sequence>
<dbReference type="PANTHER" id="PTHR21666">
    <property type="entry name" value="PEPTIDASE-RELATED"/>
    <property type="match status" value="1"/>
</dbReference>
<comment type="caution">
    <text evidence="2">The sequence shown here is derived from an EMBL/GenBank/DDBJ whole genome shotgun (WGS) entry which is preliminary data.</text>
</comment>
<dbReference type="PROSITE" id="PS51257">
    <property type="entry name" value="PROKAR_LIPOPROTEIN"/>
    <property type="match status" value="1"/>
</dbReference>
<dbReference type="Gene3D" id="3.10.350.10">
    <property type="entry name" value="LysM domain"/>
    <property type="match status" value="1"/>
</dbReference>
<dbReference type="InterPro" id="IPR011055">
    <property type="entry name" value="Dup_hybrid_motif"/>
</dbReference>
<dbReference type="Pfam" id="PF01551">
    <property type="entry name" value="Peptidase_M23"/>
    <property type="match status" value="1"/>
</dbReference>
<dbReference type="CDD" id="cd00118">
    <property type="entry name" value="LysM"/>
    <property type="match status" value="1"/>
</dbReference>
<dbReference type="InterPro" id="IPR036779">
    <property type="entry name" value="LysM_dom_sf"/>
</dbReference>
<dbReference type="EMBL" id="CAJHCQ010000021">
    <property type="protein sequence ID" value="CAD6556832.1"/>
    <property type="molecule type" value="Genomic_DNA"/>
</dbReference>
<accession>A0ABM8P5G3</accession>
<proteinExistence type="predicted"/>
<dbReference type="PANTHER" id="PTHR21666:SF270">
    <property type="entry name" value="MUREIN HYDROLASE ACTIVATOR ENVC"/>
    <property type="match status" value="1"/>
</dbReference>
<dbReference type="SUPFAM" id="SSF51261">
    <property type="entry name" value="Duplicated hybrid motif"/>
    <property type="match status" value="1"/>
</dbReference>
<keyword evidence="3" id="KW-1185">Reference proteome</keyword>
<organism evidence="2 3">
    <name type="scientific">Paraburkholderia hiiakae</name>
    <dbReference type="NCBI Taxonomy" id="1081782"/>
    <lineage>
        <taxon>Bacteria</taxon>
        <taxon>Pseudomonadati</taxon>
        <taxon>Pseudomonadota</taxon>
        <taxon>Betaproteobacteria</taxon>
        <taxon>Burkholderiales</taxon>
        <taxon>Burkholderiaceae</taxon>
        <taxon>Paraburkholderia</taxon>
    </lineage>
</organism>
<gene>
    <name evidence="2" type="ORF">LMG27952_06205</name>
</gene>
<dbReference type="InterPro" id="IPR016047">
    <property type="entry name" value="M23ase_b-sheet_dom"/>
</dbReference>